<accession>A0A8H7DFN7</accession>
<protein>
    <submittedName>
        <fullName evidence="3">Vacuolar DHA amino acid exporter</fullName>
    </submittedName>
</protein>
<name>A0A8H7DFN7_9AGAR</name>
<feature type="transmembrane region" description="Helical" evidence="2">
    <location>
        <begin position="20"/>
        <end position="38"/>
    </location>
</feature>
<keyword evidence="2" id="KW-0812">Transmembrane</keyword>
<gene>
    <name evidence="3" type="ORF">MVEN_00303100</name>
</gene>
<sequence length="298" mass="33063">MRRLTSNTCQSRTQMIPANVILALVSSAYMIAGIASYLPSLKWELISPAKTSQISLTVNLFAALQGPMPLFWSAIMRHLSWLRPAKLYGLSLCFDASKRLGTLNEIVGFGIWFHSFQVKCSVATLADIFEPAERGTKVGVYYMAPLLGVDQLGPNYRRRPRDRLQPARPLLVTRGDLGAKLLAEKESCNPSLPADSEKQDRNSRDADAAAPDISLSEIKLTLRDVNLFKPLGLVLRRMNNIVIFLPMVTLLFGLNIVILFTTAGTLGSAYGYTPLKIGLVLLSFGLEMSWAFYSWEVF</sequence>
<keyword evidence="2" id="KW-1133">Transmembrane helix</keyword>
<dbReference type="Proteomes" id="UP000620124">
    <property type="component" value="Unassembled WGS sequence"/>
</dbReference>
<comment type="caution">
    <text evidence="3">The sequence shown here is derived from an EMBL/GenBank/DDBJ whole genome shotgun (WGS) entry which is preliminary data.</text>
</comment>
<evidence type="ECO:0000256" key="2">
    <source>
        <dbReference type="SAM" id="Phobius"/>
    </source>
</evidence>
<feature type="transmembrane region" description="Helical" evidence="2">
    <location>
        <begin position="58"/>
        <end position="76"/>
    </location>
</feature>
<evidence type="ECO:0000313" key="4">
    <source>
        <dbReference type="Proteomes" id="UP000620124"/>
    </source>
</evidence>
<keyword evidence="2" id="KW-0472">Membrane</keyword>
<feature type="compositionally biased region" description="Basic and acidic residues" evidence="1">
    <location>
        <begin position="195"/>
        <end position="207"/>
    </location>
</feature>
<dbReference type="OrthoDB" id="2585655at2759"/>
<dbReference type="EMBL" id="JACAZI010000002">
    <property type="protein sequence ID" value="KAF7369716.1"/>
    <property type="molecule type" value="Genomic_DNA"/>
</dbReference>
<organism evidence="3 4">
    <name type="scientific">Mycena venus</name>
    <dbReference type="NCBI Taxonomy" id="2733690"/>
    <lineage>
        <taxon>Eukaryota</taxon>
        <taxon>Fungi</taxon>
        <taxon>Dikarya</taxon>
        <taxon>Basidiomycota</taxon>
        <taxon>Agaricomycotina</taxon>
        <taxon>Agaricomycetes</taxon>
        <taxon>Agaricomycetidae</taxon>
        <taxon>Agaricales</taxon>
        <taxon>Marasmiineae</taxon>
        <taxon>Mycenaceae</taxon>
        <taxon>Mycena</taxon>
    </lineage>
</organism>
<keyword evidence="4" id="KW-1185">Reference proteome</keyword>
<evidence type="ECO:0000256" key="1">
    <source>
        <dbReference type="SAM" id="MobiDB-lite"/>
    </source>
</evidence>
<evidence type="ECO:0000313" key="3">
    <source>
        <dbReference type="EMBL" id="KAF7369716.1"/>
    </source>
</evidence>
<proteinExistence type="predicted"/>
<reference evidence="3" key="1">
    <citation type="submission" date="2020-05" db="EMBL/GenBank/DDBJ databases">
        <title>Mycena genomes resolve the evolution of fungal bioluminescence.</title>
        <authorList>
            <person name="Tsai I.J."/>
        </authorList>
    </citation>
    <scope>NUCLEOTIDE SEQUENCE</scope>
    <source>
        <strain evidence="3">CCC161011</strain>
    </source>
</reference>
<dbReference type="AlphaFoldDB" id="A0A8H7DFN7"/>
<feature type="transmembrane region" description="Helical" evidence="2">
    <location>
        <begin position="275"/>
        <end position="295"/>
    </location>
</feature>
<feature type="region of interest" description="Disordered" evidence="1">
    <location>
        <begin position="188"/>
        <end position="208"/>
    </location>
</feature>
<feature type="transmembrane region" description="Helical" evidence="2">
    <location>
        <begin position="241"/>
        <end position="263"/>
    </location>
</feature>